<evidence type="ECO:0000313" key="1">
    <source>
        <dbReference type="EMBL" id="QSO45458.1"/>
    </source>
</evidence>
<dbReference type="RefSeq" id="WP_206654826.1">
    <property type="nucleotide sequence ID" value="NZ_CP071182.1"/>
</dbReference>
<dbReference type="EMBL" id="CP071182">
    <property type="protein sequence ID" value="QSO45458.1"/>
    <property type="molecule type" value="Genomic_DNA"/>
</dbReference>
<gene>
    <name evidence="1" type="ORF">JZ786_12815</name>
</gene>
<reference evidence="1 2" key="1">
    <citation type="submission" date="2021-02" db="EMBL/GenBank/DDBJ databases">
        <title>Alicyclobacillus curvatus sp. nov. and Alicyclobacillus mengziensis sp. nov., two acidophilic bacteria isolated from acid mine drainage.</title>
        <authorList>
            <person name="Huang Y."/>
        </authorList>
    </citation>
    <scope>NUCLEOTIDE SEQUENCE [LARGE SCALE GENOMIC DNA]</scope>
    <source>
        <strain evidence="1 2">S30H14</strain>
    </source>
</reference>
<name>A0A9X7VXB6_9BACL</name>
<protein>
    <submittedName>
        <fullName evidence="1">Nucleotidyltransferase family protein</fullName>
    </submittedName>
</protein>
<dbReference type="InterPro" id="IPR039498">
    <property type="entry name" value="NTP_transf_5"/>
</dbReference>
<evidence type="ECO:0000313" key="2">
    <source>
        <dbReference type="Proteomes" id="UP000663505"/>
    </source>
</evidence>
<sequence>MVTSLLEDLYVGTKIHVSALDSHKLLDEINQAGIVAQTVNLMREKAQFENLPVDLWGELVLRHQRIVEQSLFIHHYHELICSTLEAAQLPVIPLKGILYAERFYGHFAARGTSDIDLLVRECDVARVVKLLRNLGFQGPSRFNPIHFHCVMWKSIPSVKSTMLNVEIHWSLMHRGLSNLDIEMFWADSTPRTHFTYIRELSIQHTFYATCLHGVNHKMDSLKYSLDIAHLLYRFGHQINLQTLLAQAKRDKTYNRVCTVLAKVYQQFPSLHRFKPLSQAVLKLRLPCDWVLHHPLLLVDSWGYRAQLIKSIVWPQVEVALWHMRDDPTVNLKNVYFKFYYRRMSRVLKRVSLTKRNRGGRSLGRVMDTDR</sequence>
<proteinExistence type="predicted"/>
<dbReference type="KEGG" id="afx:JZ786_12815"/>
<accession>A0A9X7VXB6</accession>
<dbReference type="Pfam" id="PF14907">
    <property type="entry name" value="NTP_transf_5"/>
    <property type="match status" value="1"/>
</dbReference>
<organism evidence="1 2">
    <name type="scientific">Alicyclobacillus mengziensis</name>
    <dbReference type="NCBI Taxonomy" id="2931921"/>
    <lineage>
        <taxon>Bacteria</taxon>
        <taxon>Bacillati</taxon>
        <taxon>Bacillota</taxon>
        <taxon>Bacilli</taxon>
        <taxon>Bacillales</taxon>
        <taxon>Alicyclobacillaceae</taxon>
        <taxon>Alicyclobacillus</taxon>
    </lineage>
</organism>
<dbReference type="Proteomes" id="UP000663505">
    <property type="component" value="Chromosome"/>
</dbReference>
<dbReference type="AlphaFoldDB" id="A0A9X7VXB6"/>
<keyword evidence="2" id="KW-1185">Reference proteome</keyword>